<dbReference type="AlphaFoldDB" id="A0A1N7RKN1"/>
<accession>A0A1N7RKN1</accession>
<evidence type="ECO:0000313" key="2">
    <source>
        <dbReference type="EMBL" id="SIT35663.1"/>
    </source>
</evidence>
<keyword evidence="3" id="KW-1185">Reference proteome</keyword>
<comment type="caution">
    <text evidence="2">The sequence shown here is derived from an EMBL/GenBank/DDBJ whole genome shotgun (WGS) entry which is preliminary data.</text>
</comment>
<keyword evidence="1" id="KW-0812">Transmembrane</keyword>
<reference evidence="2" key="1">
    <citation type="submission" date="2016-12" db="EMBL/GenBank/DDBJ databases">
        <authorList>
            <person name="Moulin L."/>
        </authorList>
    </citation>
    <scope>NUCLEOTIDE SEQUENCE [LARGE SCALE GENOMIC DNA]</scope>
    <source>
        <strain evidence="2">STM 7183</strain>
    </source>
</reference>
<keyword evidence="1" id="KW-1133">Transmembrane helix</keyword>
<evidence type="ECO:0000256" key="1">
    <source>
        <dbReference type="SAM" id="Phobius"/>
    </source>
</evidence>
<gene>
    <name evidence="2" type="ORF">BN2476_50029</name>
</gene>
<evidence type="ECO:0000313" key="3">
    <source>
        <dbReference type="Proteomes" id="UP000195569"/>
    </source>
</evidence>
<organism evidence="2 3">
    <name type="scientific">Paraburkholderia piptadeniae</name>
    <dbReference type="NCBI Taxonomy" id="1701573"/>
    <lineage>
        <taxon>Bacteria</taxon>
        <taxon>Pseudomonadati</taxon>
        <taxon>Pseudomonadota</taxon>
        <taxon>Betaproteobacteria</taxon>
        <taxon>Burkholderiales</taxon>
        <taxon>Burkholderiaceae</taxon>
        <taxon>Paraburkholderia</taxon>
    </lineage>
</organism>
<feature type="transmembrane region" description="Helical" evidence="1">
    <location>
        <begin position="27"/>
        <end position="56"/>
    </location>
</feature>
<sequence>MLFRWHPRLRDYFSVPLASAMRLAARALPLCGAALAFVCNGFCFGVFAFALASAYAPRGAGVAPVRGGTYSSLPRQRRVGRRKPLTPLVLDPYPRALNVPIFRTAECWFAFVANVLAKRLTRLTRP</sequence>
<dbReference type="Proteomes" id="UP000195569">
    <property type="component" value="Unassembled WGS sequence"/>
</dbReference>
<proteinExistence type="predicted"/>
<protein>
    <submittedName>
        <fullName evidence="2">Uncharacterized protein</fullName>
    </submittedName>
</protein>
<dbReference type="EMBL" id="CYGY02000005">
    <property type="protein sequence ID" value="SIT35663.1"/>
    <property type="molecule type" value="Genomic_DNA"/>
</dbReference>
<name>A0A1N7RKN1_9BURK</name>
<keyword evidence="1" id="KW-0472">Membrane</keyword>